<reference evidence="1 2" key="1">
    <citation type="submission" date="2013-01" db="EMBL/GenBank/DDBJ databases">
        <authorList>
            <person name="Harkins D.M."/>
            <person name="Durkin A.S."/>
            <person name="Brinkac L.M."/>
            <person name="Haft D.H."/>
            <person name="Selengut J.D."/>
            <person name="Sanka R."/>
            <person name="DePew J."/>
            <person name="Purushe J."/>
            <person name="Picardeau M."/>
            <person name="Werts C."/>
            <person name="Goarant C."/>
            <person name="Vinetz J.M."/>
            <person name="Sutton G.G."/>
            <person name="Nierman W.C."/>
            <person name="Fouts D.E."/>
        </authorList>
    </citation>
    <scope>NUCLEOTIDE SEQUENCE [LARGE SCALE GENOMIC DNA]</scope>
    <source>
        <strain evidence="1 2">Verdun HP</strain>
    </source>
</reference>
<protein>
    <submittedName>
        <fullName evidence="1">Uncharacterized protein</fullName>
    </submittedName>
</protein>
<evidence type="ECO:0000313" key="1">
    <source>
        <dbReference type="EMBL" id="EMO07261.1"/>
    </source>
</evidence>
<dbReference type="AlphaFoldDB" id="M6RN76"/>
<name>M6RN76_LEPIR</name>
<dbReference type="EMBL" id="AHNZ02000066">
    <property type="protein sequence ID" value="EMO07261.1"/>
    <property type="molecule type" value="Genomic_DNA"/>
</dbReference>
<evidence type="ECO:0000313" key="2">
    <source>
        <dbReference type="Proteomes" id="UP000012092"/>
    </source>
</evidence>
<sequence length="59" mass="6954">MPYYVINSASSTRLPDAKHKSGFHLIEIQKQKIKIQRYTYNLERSKFTEASLVSYSEKE</sequence>
<dbReference type="Proteomes" id="UP000012092">
    <property type="component" value="Unassembled WGS sequence"/>
</dbReference>
<organism evidence="1 2">
    <name type="scientific">Leptospira interrogans serovar Icterohaemorrhagiae str. Verdun HP</name>
    <dbReference type="NCBI Taxonomy" id="1049910"/>
    <lineage>
        <taxon>Bacteria</taxon>
        <taxon>Pseudomonadati</taxon>
        <taxon>Spirochaetota</taxon>
        <taxon>Spirochaetia</taxon>
        <taxon>Leptospirales</taxon>
        <taxon>Leptospiraceae</taxon>
        <taxon>Leptospira</taxon>
    </lineage>
</organism>
<proteinExistence type="predicted"/>
<gene>
    <name evidence="1" type="ORF">LEP1GSC116_2499</name>
</gene>
<comment type="caution">
    <text evidence="1">The sequence shown here is derived from an EMBL/GenBank/DDBJ whole genome shotgun (WGS) entry which is preliminary data.</text>
</comment>
<accession>M6RN76</accession>